<evidence type="ECO:0000256" key="1">
    <source>
        <dbReference type="ARBA" id="ARBA00022737"/>
    </source>
</evidence>
<keyword evidence="1" id="KW-0677">Repeat</keyword>
<name>A0A8T2F5F9_ARASU</name>
<feature type="compositionally biased region" description="Polar residues" evidence="2">
    <location>
        <begin position="117"/>
        <end position="127"/>
    </location>
</feature>
<feature type="domain" description="DC1-like C-terminal" evidence="4">
    <location>
        <begin position="659"/>
        <end position="706"/>
    </location>
</feature>
<dbReference type="EMBL" id="JAEFBJ010000003">
    <property type="protein sequence ID" value="KAG7630839.1"/>
    <property type="molecule type" value="Genomic_DNA"/>
</dbReference>
<feature type="domain" description="DC1" evidence="3">
    <location>
        <begin position="228"/>
        <end position="260"/>
    </location>
</feature>
<dbReference type="InterPro" id="IPR054483">
    <property type="entry name" value="DC1-like_CT"/>
</dbReference>
<evidence type="ECO:0000313" key="5">
    <source>
        <dbReference type="EMBL" id="KAG7630839.1"/>
    </source>
</evidence>
<feature type="domain" description="DC1" evidence="3">
    <location>
        <begin position="328"/>
        <end position="376"/>
    </location>
</feature>
<dbReference type="PANTHER" id="PTHR32410">
    <property type="entry name" value="CYSTEINE/HISTIDINE-RICH C1 DOMAIN FAMILY PROTEIN"/>
    <property type="match status" value="1"/>
</dbReference>
<reference evidence="5 6" key="1">
    <citation type="submission" date="2020-12" db="EMBL/GenBank/DDBJ databases">
        <title>Concerted genomic and epigenomic changes stabilize Arabidopsis allopolyploids.</title>
        <authorList>
            <person name="Chen Z."/>
        </authorList>
    </citation>
    <scope>NUCLEOTIDE SEQUENCE [LARGE SCALE GENOMIC DNA]</scope>
    <source>
        <strain evidence="5">As9502</strain>
        <tissue evidence="5">Leaf</tissue>
    </source>
</reference>
<evidence type="ECO:0000313" key="6">
    <source>
        <dbReference type="Proteomes" id="UP000694251"/>
    </source>
</evidence>
<accession>A0A8T2F5F9</accession>
<dbReference type="Proteomes" id="UP000694251">
    <property type="component" value="Chromosome 3"/>
</dbReference>
<dbReference type="Pfam" id="PF03107">
    <property type="entry name" value="C1_2"/>
    <property type="match status" value="5"/>
</dbReference>
<organism evidence="5 6">
    <name type="scientific">Arabidopsis suecica</name>
    <name type="common">Swedish thale-cress</name>
    <name type="synonym">Cardaminopsis suecica</name>
    <dbReference type="NCBI Taxonomy" id="45249"/>
    <lineage>
        <taxon>Eukaryota</taxon>
        <taxon>Viridiplantae</taxon>
        <taxon>Streptophyta</taxon>
        <taxon>Embryophyta</taxon>
        <taxon>Tracheophyta</taxon>
        <taxon>Spermatophyta</taxon>
        <taxon>Magnoliopsida</taxon>
        <taxon>eudicotyledons</taxon>
        <taxon>Gunneridae</taxon>
        <taxon>Pentapetalae</taxon>
        <taxon>rosids</taxon>
        <taxon>malvids</taxon>
        <taxon>Brassicales</taxon>
        <taxon>Brassicaceae</taxon>
        <taxon>Camelineae</taxon>
        <taxon>Arabidopsis</taxon>
    </lineage>
</organism>
<feature type="domain" description="DC1" evidence="3">
    <location>
        <begin position="274"/>
        <end position="318"/>
    </location>
</feature>
<dbReference type="PANTHER" id="PTHR32410:SF168">
    <property type="entry name" value="CYSTEINE_HISTIDINE-RICH C1 DOMAIN FAMILY PROTEIN"/>
    <property type="match status" value="1"/>
</dbReference>
<feature type="compositionally biased region" description="Pro residues" evidence="2">
    <location>
        <begin position="82"/>
        <end position="92"/>
    </location>
</feature>
<dbReference type="InterPro" id="IPR004146">
    <property type="entry name" value="DC1"/>
</dbReference>
<evidence type="ECO:0000256" key="2">
    <source>
        <dbReference type="SAM" id="MobiDB-lite"/>
    </source>
</evidence>
<dbReference type="Pfam" id="PF22926">
    <property type="entry name" value="C1-like_CT"/>
    <property type="match status" value="1"/>
</dbReference>
<comment type="caution">
    <text evidence="5">The sequence shown here is derived from an EMBL/GenBank/DDBJ whole genome shotgun (WGS) entry which is preliminary data.</text>
</comment>
<dbReference type="AlphaFoldDB" id="A0A8T2F5F9"/>
<keyword evidence="6" id="KW-1185">Reference proteome</keyword>
<feature type="domain" description="DC1" evidence="3">
    <location>
        <begin position="591"/>
        <end position="638"/>
    </location>
</feature>
<evidence type="ECO:0000259" key="4">
    <source>
        <dbReference type="Pfam" id="PF22926"/>
    </source>
</evidence>
<protein>
    <submittedName>
        <fullName evidence="5">DC1</fullName>
    </submittedName>
</protein>
<feature type="region of interest" description="Disordered" evidence="2">
    <location>
        <begin position="1"/>
        <end position="127"/>
    </location>
</feature>
<feature type="domain" description="DC1" evidence="3">
    <location>
        <begin position="414"/>
        <end position="462"/>
    </location>
</feature>
<dbReference type="InterPro" id="IPR053192">
    <property type="entry name" value="Vacuole_Formation_Reg"/>
</dbReference>
<sequence>MEKEEVSLPLGYNHQSSRKMDKEEVSPLPPPLPPLGFGRYQTRNHKKMDKEEVSPPPPPLPLFGYGRYQTRNHKKMDKEKVPPPPSPHPPLHSLPSSKPEVKPHPRPTGNPICPVSHPSQPHTLSLRSGRNTKFDCFSCRKHMSPLTYHNYHYYCKTCDMEFHHGCHTFPRKLTHPYHLQHPLTFTFRNNETGFLSDGNIDVSFSTTLSSYSNQLPGSNKSDHNKFESTESDQCTWCGKYIQGNWFYHCPICNFCLDLSCSQQSVPLLLVAKPKSHHHPLVFYTRPLLTPCDACGLVNVLEPSYACFQCNYMVHQSCIDLPRVIKITRHEHRLHHTPYLRSTISPCRICYQPVDIKYGQYYCNRENCSYVVHSKCATHENIWDRKELEWEPEESDEIEDIMPFKKFGSDMIKHFSHDHLLKLETYDGARDAEKQCQACILPINSHDFYNCMECDFFLHEVCACLLRKLNHALHKHTLILDTSPQNHYDLINCSVCSRKSTGFMYRCSETDCRLLKDQVLQIDVRCILVLDYFTHESHEHPLFICTSSKGENKICCEGCKEICQQPYLQCTTCKFAMCYQCTTVPTEVCYKYDKHPLSLCYGEQADDMYWCEICEKEVNPADWFYTCNICCITIHLHCIFGNSVYMKPGLTFEYGFTSKVEVLRNSNSTRPLCVRCGNHCPGYSYYCHIGSYGQWTLKSVTCSLKCLEPYLY</sequence>
<dbReference type="OrthoDB" id="938199at2759"/>
<evidence type="ECO:0000259" key="3">
    <source>
        <dbReference type="Pfam" id="PF03107"/>
    </source>
</evidence>
<gene>
    <name evidence="5" type="ORF">ISN44_As03g011230</name>
</gene>
<proteinExistence type="predicted"/>